<sequence length="242" mass="26643">MKFKTAVMLLAFFQFANASDEKAMYETALKKIASANIKVLEVNPTPIASVKEVLVDGGRGSEILYISDDGKYIINGSIFDIENKVDITDQKKSVIRKDLMSSFGASQRIDFLPEKMEYHVTVFTDIDCGYCRKLHAEMAQYNELGIGISYLFFPRAGLQSGSFDKAVNVWCAADQQQAMTLAKAGEPVDPKKCDNPIAEHYKAGVTAGVSGTPALVLENGMLMPGYLPPLQLKQRLDSIKIN</sequence>
<dbReference type="SUPFAM" id="SSF52833">
    <property type="entry name" value="Thioredoxin-like"/>
    <property type="match status" value="1"/>
</dbReference>
<evidence type="ECO:0000259" key="8">
    <source>
        <dbReference type="Pfam" id="PF10411"/>
    </source>
</evidence>
<dbReference type="PANTHER" id="PTHR35272">
    <property type="entry name" value="THIOL:DISULFIDE INTERCHANGE PROTEIN DSBC-RELATED"/>
    <property type="match status" value="1"/>
</dbReference>
<accession>A0A4R6XRZ8</accession>
<keyword evidence="6 7" id="KW-0676">Redox-active center</keyword>
<comment type="caution">
    <text evidence="10">The sequence shown here is derived from an EMBL/GenBank/DDBJ whole genome shotgun (WGS) entry which is preliminary data.</text>
</comment>
<dbReference type="Gene3D" id="3.10.450.70">
    <property type="entry name" value="Disulphide bond isomerase, DsbC/G, N-terminal"/>
    <property type="match status" value="1"/>
</dbReference>
<evidence type="ECO:0000256" key="4">
    <source>
        <dbReference type="ARBA" id="ARBA00022764"/>
    </source>
</evidence>
<keyword evidence="4 7" id="KW-0574">Periplasm</keyword>
<keyword evidence="11" id="KW-1185">Reference proteome</keyword>
<evidence type="ECO:0000256" key="5">
    <source>
        <dbReference type="ARBA" id="ARBA00023157"/>
    </source>
</evidence>
<reference evidence="10 11" key="1">
    <citation type="submission" date="2019-03" db="EMBL/GenBank/DDBJ databases">
        <title>Genomic Encyclopedia of Type Strains, Phase IV (KMG-IV): sequencing the most valuable type-strain genomes for metagenomic binning, comparative biology and taxonomic classification.</title>
        <authorList>
            <person name="Goeker M."/>
        </authorList>
    </citation>
    <scope>NUCLEOTIDE SEQUENCE [LARGE SCALE GENOMIC DNA]</scope>
    <source>
        <strain evidence="10 11">DSM 25488</strain>
    </source>
</reference>
<evidence type="ECO:0000313" key="10">
    <source>
        <dbReference type="EMBL" id="TDR20794.1"/>
    </source>
</evidence>
<feature type="signal peptide" evidence="7">
    <location>
        <begin position="1"/>
        <end position="18"/>
    </location>
</feature>
<evidence type="ECO:0000313" key="11">
    <source>
        <dbReference type="Proteomes" id="UP000295724"/>
    </source>
</evidence>
<dbReference type="OrthoDB" id="12976at2"/>
<evidence type="ECO:0000256" key="6">
    <source>
        <dbReference type="ARBA" id="ARBA00023284"/>
    </source>
</evidence>
<dbReference type="PANTHER" id="PTHR35272:SF3">
    <property type="entry name" value="THIOL:DISULFIDE INTERCHANGE PROTEIN DSBC"/>
    <property type="match status" value="1"/>
</dbReference>
<dbReference type="Pfam" id="PF13098">
    <property type="entry name" value="Thioredoxin_2"/>
    <property type="match status" value="1"/>
</dbReference>
<dbReference type="InterPro" id="IPR036249">
    <property type="entry name" value="Thioredoxin-like_sf"/>
</dbReference>
<dbReference type="InterPro" id="IPR012336">
    <property type="entry name" value="Thioredoxin-like_fold"/>
</dbReference>
<dbReference type="Proteomes" id="UP000295724">
    <property type="component" value="Unassembled WGS sequence"/>
</dbReference>
<dbReference type="InterPro" id="IPR009094">
    <property type="entry name" value="DiS-bond_isomerase_DsbC/G_N_sf"/>
</dbReference>
<dbReference type="InterPro" id="IPR033954">
    <property type="entry name" value="DiS-bond_Isoase_DsbC/G"/>
</dbReference>
<organism evidence="10 11">
    <name type="scientific">Marinicella litoralis</name>
    <dbReference type="NCBI Taxonomy" id="644220"/>
    <lineage>
        <taxon>Bacteria</taxon>
        <taxon>Pseudomonadati</taxon>
        <taxon>Pseudomonadota</taxon>
        <taxon>Gammaproteobacteria</taxon>
        <taxon>Lysobacterales</taxon>
        <taxon>Marinicellaceae</taxon>
        <taxon>Marinicella</taxon>
    </lineage>
</organism>
<dbReference type="SUPFAM" id="SSF54423">
    <property type="entry name" value="DsbC/DsbG N-terminal domain-like"/>
    <property type="match status" value="1"/>
</dbReference>
<comment type="subcellular location">
    <subcellularLocation>
        <location evidence="1 7">Periplasm</location>
    </subcellularLocation>
</comment>
<comment type="function">
    <text evidence="7">Required for disulfide bond formation in some periplasmic proteins. Acts by transferring its disulfide bond to other proteins and is reduced in the process.</text>
</comment>
<proteinExistence type="inferred from homology"/>
<keyword evidence="3 7" id="KW-0732">Signal</keyword>
<protein>
    <recommendedName>
        <fullName evidence="7">Thiol:disulfide interchange protein</fullName>
    </recommendedName>
</protein>
<dbReference type="InterPro" id="IPR051470">
    <property type="entry name" value="Thiol:disulfide_interchange"/>
</dbReference>
<dbReference type="GO" id="GO:0042597">
    <property type="term" value="C:periplasmic space"/>
    <property type="evidence" value="ECO:0007669"/>
    <property type="project" value="UniProtKB-SubCell"/>
</dbReference>
<dbReference type="RefSeq" id="WP_099018618.1">
    <property type="nucleotide sequence ID" value="NZ_NIHB01000001.1"/>
</dbReference>
<evidence type="ECO:0000256" key="1">
    <source>
        <dbReference type="ARBA" id="ARBA00004418"/>
    </source>
</evidence>
<evidence type="ECO:0000256" key="7">
    <source>
        <dbReference type="RuleBase" id="RU364038"/>
    </source>
</evidence>
<dbReference type="CDD" id="cd03020">
    <property type="entry name" value="DsbA_DsbC_DsbG"/>
    <property type="match status" value="1"/>
</dbReference>
<gene>
    <name evidence="10" type="ORF">C8D91_1772</name>
</gene>
<dbReference type="Pfam" id="PF10411">
    <property type="entry name" value="DsbC_N"/>
    <property type="match status" value="1"/>
</dbReference>
<keyword evidence="5" id="KW-1015">Disulfide bond</keyword>
<dbReference type="InterPro" id="IPR018950">
    <property type="entry name" value="DiS-bond_isomerase_DsbC/G_N"/>
</dbReference>
<dbReference type="EMBL" id="SNZB01000003">
    <property type="protein sequence ID" value="TDR20794.1"/>
    <property type="molecule type" value="Genomic_DNA"/>
</dbReference>
<evidence type="ECO:0000256" key="2">
    <source>
        <dbReference type="ARBA" id="ARBA00009813"/>
    </source>
</evidence>
<feature type="domain" description="Disulphide bond isomerase DsbC/G N-terminal" evidence="8">
    <location>
        <begin position="18"/>
        <end position="88"/>
    </location>
</feature>
<dbReference type="Gene3D" id="3.40.30.10">
    <property type="entry name" value="Glutaredoxin"/>
    <property type="match status" value="1"/>
</dbReference>
<feature type="chain" id="PRO_5020915318" description="Thiol:disulfide interchange protein" evidence="7">
    <location>
        <begin position="19"/>
        <end position="242"/>
    </location>
</feature>
<comment type="similarity">
    <text evidence="2 7">Belongs to the thioredoxin family. DsbC subfamily.</text>
</comment>
<evidence type="ECO:0000259" key="9">
    <source>
        <dbReference type="Pfam" id="PF13098"/>
    </source>
</evidence>
<feature type="domain" description="Thioredoxin-like fold" evidence="9">
    <location>
        <begin position="117"/>
        <end position="236"/>
    </location>
</feature>
<dbReference type="AlphaFoldDB" id="A0A4R6XRZ8"/>
<evidence type="ECO:0000256" key="3">
    <source>
        <dbReference type="ARBA" id="ARBA00022729"/>
    </source>
</evidence>
<name>A0A4R6XRZ8_9GAMM</name>